<gene>
    <name evidence="3" type="ORF">ETQ85_25175</name>
</gene>
<dbReference type="Proteomes" id="UP000389128">
    <property type="component" value="Unassembled WGS sequence"/>
</dbReference>
<comment type="subcellular location">
    <subcellularLocation>
        <location evidence="2">Cell membrane</location>
        <topology evidence="2">Lipid-anchor</topology>
    </subcellularLocation>
</comment>
<dbReference type="AlphaFoldDB" id="A0A6C2C9B7"/>
<dbReference type="PANTHER" id="PTHR30203">
    <property type="entry name" value="OUTER MEMBRANE CATION EFFLUX PROTEIN"/>
    <property type="match status" value="1"/>
</dbReference>
<accession>A0A6C2C9B7</accession>
<protein>
    <submittedName>
        <fullName evidence="3">Efflux transporter outer membrane subunit</fullName>
    </submittedName>
</protein>
<dbReference type="Gene3D" id="1.20.1600.10">
    <property type="entry name" value="Outer membrane efflux proteins (OEP)"/>
    <property type="match status" value="1"/>
</dbReference>
<keyword evidence="4" id="KW-1185">Reference proteome</keyword>
<sequence>MSTLSTRVILMACVGTLLSGCVATMAPRYEQPAAPIPAQWPDLAGGAAEKAIDIPWQSLFADPRLRQVVQLALDNNRDLRVATLNIEKARAQYGIQRSALFPEVGAGVSGNSGRTPASVSPTGAAVVSHVYSANLGITAYELDLFGRVRSLNDQALQHYLATGEARRAVRIGLIAEVAGAYLRLAADTEQLTLARDTLRTRQEAYDLQRQLCEIGNASELALHQAEGEREAARDQSLALESTVATDRNALELLAGTKLSAELRPDVPLEVMLAVQDLPAGLPSDLLQRRPDLLAAEHALIAAHANIGAARAAFFPRITLTGGIGRASDSLSDLFDGANRAWSFLPQISVPIFTGGRLTANLKVAKVERDIAVANYERSIQNAFREVADALAVRARLDGRLTAQQRQVEAASAAYTLVRQRYDNGVSSYLEVLDAQRTLHAAQQNWIAIRLARQANLVTLYKALGGDWSSRSNVEGDTLSGNPNGEQLAIRLQ</sequence>
<keyword evidence="2" id="KW-0732">Signal</keyword>
<dbReference type="Pfam" id="PF02321">
    <property type="entry name" value="OEP"/>
    <property type="match status" value="2"/>
</dbReference>
<proteinExistence type="inferred from homology"/>
<keyword evidence="2" id="KW-0449">Lipoprotein</keyword>
<dbReference type="Gene3D" id="2.20.200.10">
    <property type="entry name" value="Outer membrane efflux proteins (OEP)"/>
    <property type="match status" value="1"/>
</dbReference>
<name>A0A6C2C9B7_9RHOO</name>
<evidence type="ECO:0000313" key="3">
    <source>
        <dbReference type="EMBL" id="TYC50641.1"/>
    </source>
</evidence>
<dbReference type="RefSeq" id="WP_148581756.1">
    <property type="nucleotide sequence ID" value="NZ_SDKK01000052.1"/>
</dbReference>
<dbReference type="PANTHER" id="PTHR30203:SF32">
    <property type="entry name" value="CATION EFFLUX SYSTEM PROTEIN CUSC"/>
    <property type="match status" value="1"/>
</dbReference>
<keyword evidence="2" id="KW-0564">Palmitate</keyword>
<comment type="similarity">
    <text evidence="1 2">Belongs to the outer membrane factor (OMF) (TC 1.B.17) family.</text>
</comment>
<feature type="chain" id="PRO_5025709991" evidence="2">
    <location>
        <begin position="26"/>
        <end position="492"/>
    </location>
</feature>
<dbReference type="PROSITE" id="PS51257">
    <property type="entry name" value="PROKAR_LIPOPROTEIN"/>
    <property type="match status" value="1"/>
</dbReference>
<dbReference type="GO" id="GO:0005886">
    <property type="term" value="C:plasma membrane"/>
    <property type="evidence" value="ECO:0007669"/>
    <property type="project" value="UniProtKB-SubCell"/>
</dbReference>
<reference evidence="3 4" key="1">
    <citation type="submission" date="2019-01" db="EMBL/GenBank/DDBJ databases">
        <title>Zoogloea oleivorans genome sequencing and assembly.</title>
        <authorList>
            <person name="Tancsics A."/>
            <person name="Farkas M."/>
            <person name="Kriszt B."/>
            <person name="Maroti G."/>
            <person name="Horvath B."/>
        </authorList>
    </citation>
    <scope>NUCLEOTIDE SEQUENCE [LARGE SCALE GENOMIC DNA]</scope>
    <source>
        <strain evidence="3 4">Buc</strain>
    </source>
</reference>
<dbReference type="OrthoDB" id="9770517at2"/>
<dbReference type="NCBIfam" id="TIGR01845">
    <property type="entry name" value="outer_NodT"/>
    <property type="match status" value="1"/>
</dbReference>
<keyword evidence="2" id="KW-1134">Transmembrane beta strand</keyword>
<organism evidence="3 4">
    <name type="scientific">Zoogloea oleivorans</name>
    <dbReference type="NCBI Taxonomy" id="1552750"/>
    <lineage>
        <taxon>Bacteria</taxon>
        <taxon>Pseudomonadati</taxon>
        <taxon>Pseudomonadota</taxon>
        <taxon>Betaproteobacteria</taxon>
        <taxon>Rhodocyclales</taxon>
        <taxon>Zoogloeaceae</taxon>
        <taxon>Zoogloea</taxon>
    </lineage>
</organism>
<evidence type="ECO:0000313" key="4">
    <source>
        <dbReference type="Proteomes" id="UP000389128"/>
    </source>
</evidence>
<feature type="signal peptide" evidence="2">
    <location>
        <begin position="1"/>
        <end position="25"/>
    </location>
</feature>
<evidence type="ECO:0000256" key="1">
    <source>
        <dbReference type="ARBA" id="ARBA00007613"/>
    </source>
</evidence>
<dbReference type="SUPFAM" id="SSF56954">
    <property type="entry name" value="Outer membrane efflux proteins (OEP)"/>
    <property type="match status" value="1"/>
</dbReference>
<dbReference type="InterPro" id="IPR003423">
    <property type="entry name" value="OMP_efflux"/>
</dbReference>
<dbReference type="GO" id="GO:0015562">
    <property type="term" value="F:efflux transmembrane transporter activity"/>
    <property type="evidence" value="ECO:0007669"/>
    <property type="project" value="InterPro"/>
</dbReference>
<dbReference type="EMBL" id="SDKK01000052">
    <property type="protein sequence ID" value="TYC50641.1"/>
    <property type="molecule type" value="Genomic_DNA"/>
</dbReference>
<dbReference type="InterPro" id="IPR010131">
    <property type="entry name" value="MdtP/NodT-like"/>
</dbReference>
<comment type="caution">
    <text evidence="3">The sequence shown here is derived from an EMBL/GenBank/DDBJ whole genome shotgun (WGS) entry which is preliminary data.</text>
</comment>
<keyword evidence="2" id="KW-0812">Transmembrane</keyword>
<evidence type="ECO:0000256" key="2">
    <source>
        <dbReference type="RuleBase" id="RU362097"/>
    </source>
</evidence>
<keyword evidence="2" id="KW-0472">Membrane</keyword>